<dbReference type="InterPro" id="IPR014756">
    <property type="entry name" value="Ig_E-set"/>
</dbReference>
<evidence type="ECO:0000256" key="5">
    <source>
        <dbReference type="ARBA" id="ARBA00022837"/>
    </source>
</evidence>
<feature type="active site" evidence="8">
    <location>
        <position position="385"/>
    </location>
</feature>
<dbReference type="Gene3D" id="2.60.40.10">
    <property type="entry name" value="Immunoglobulins"/>
    <property type="match status" value="3"/>
</dbReference>
<comment type="similarity">
    <text evidence="2">Belongs to the transglutaminase superfamily. Transglutaminase family.</text>
</comment>
<dbReference type="SUPFAM" id="SSF49309">
    <property type="entry name" value="Transglutaminase, two C-terminal domains"/>
    <property type="match status" value="2"/>
</dbReference>
<dbReference type="InterPro" id="IPR008958">
    <property type="entry name" value="Transglutaminase_C"/>
</dbReference>
<dbReference type="FunFam" id="3.90.260.10:FF:000001">
    <property type="entry name" value="Protein-glutamine gamma-glutamyltransferase 2"/>
    <property type="match status" value="1"/>
</dbReference>
<sequence>MEANTVPHALPFGFWQRQDQNDDENEIENEMEPELIIERIDSCLVENGINHRTDRFESMSLSANKTEFSQLVIRRGQEFLLKLICNRPINPKTDAISLVLSVDPIAGEWISHGHGTVVYMLLHTDDNLEEDHDSDWSAKLQSTGVNDDNATELLIGVRTSPNASVSKWTLMINVKSKGLEESTRYQLDQPFYLLFNPWCEDDPVYLENEDQRQEYVLEDMTMIWKGNERSFHDSKWKLGQYEKNILEWTFRLLGDVAHVSATYRGNPIKVCRALSGVVNSNDDYGIVVGNWSKDYNGGTAPSAWTGSVKILQEYHETGESVRYGQCWVFAGVLATLCRALGIPCRIVTNFSSAHDTEASLTVDIYMDEEGNVMDNFSRDRIWNFHVWNEVWLKRRDLGTDAYDGWQVIDGTPQEFSDGTYKLGPAPVEAIKSGLVNMLYDCDFVFAEVNADRVFWRYRGPSKPLKLIQKDTTDIGQFISTKAVGTDEREDITNNYKCGEQSSEARITMLRALKLGQNCLTKHYLKQIKIEDRSVIKHEGRDVEFELELNDKAMVGESFYIILRVRNISFDDAHTINGKIHLKRILYTGKNIKTIVSHSFSKHIEPNNEAVIEVPIAFEDYYEPGMDEAIFKVTSFATIEGVDYEYFSQEDYSLRKPNVQLELTGTPVIQSIVKVTAFFDNPLPIPINGGAFQIECSGLSKTLNIPVGSVGAGEICKIVFMIRPSFKGNTQLSAKFQSAELSDIEGSFNFQVEDRQVNTELNDVLVFF</sequence>
<evidence type="ECO:0000256" key="4">
    <source>
        <dbReference type="ARBA" id="ARBA00022723"/>
    </source>
</evidence>
<proteinExistence type="inferred from homology"/>
<dbReference type="InterPro" id="IPR013808">
    <property type="entry name" value="Transglutaminase_AS"/>
</dbReference>
<dbReference type="Pfam" id="PF00868">
    <property type="entry name" value="Transglut_N"/>
    <property type="match status" value="1"/>
</dbReference>
<protein>
    <recommendedName>
        <fullName evidence="7">protein-glutamine gamma-glutamyltransferase</fullName>
        <ecNumber evidence="7">2.3.2.13</ecNumber>
    </recommendedName>
</protein>
<dbReference type="InterPro" id="IPR001102">
    <property type="entry name" value="Transglutaminase_N"/>
</dbReference>
<dbReference type="Pfam" id="PF00927">
    <property type="entry name" value="Transglut_C"/>
    <property type="match status" value="1"/>
</dbReference>
<dbReference type="FunFam" id="2.60.40.10:FF:002167">
    <property type="entry name" value="Transglutaminase, isoform B"/>
    <property type="match status" value="1"/>
</dbReference>
<dbReference type="InterPro" id="IPR050779">
    <property type="entry name" value="Transglutaminase"/>
</dbReference>
<evidence type="ECO:0000256" key="8">
    <source>
        <dbReference type="PIRSR" id="PIRSR000459-1"/>
    </source>
</evidence>
<evidence type="ECO:0000256" key="7">
    <source>
        <dbReference type="ARBA" id="ARBA00024222"/>
    </source>
</evidence>
<dbReference type="AlphaFoldDB" id="A0A182R9Q6"/>
<keyword evidence="3" id="KW-0808">Transferase</keyword>
<dbReference type="PANTHER" id="PTHR11590">
    <property type="entry name" value="PROTEIN-GLUTAMINE GAMMA-GLUTAMYLTRANSFERASE"/>
    <property type="match status" value="1"/>
</dbReference>
<evidence type="ECO:0000256" key="1">
    <source>
        <dbReference type="ARBA" id="ARBA00001913"/>
    </source>
</evidence>
<keyword evidence="6" id="KW-0012">Acyltransferase</keyword>
<organism evidence="10">
    <name type="scientific">Anopheles funestus</name>
    <name type="common">African malaria mosquito</name>
    <dbReference type="NCBI Taxonomy" id="62324"/>
    <lineage>
        <taxon>Eukaryota</taxon>
        <taxon>Metazoa</taxon>
        <taxon>Ecdysozoa</taxon>
        <taxon>Arthropoda</taxon>
        <taxon>Hexapoda</taxon>
        <taxon>Insecta</taxon>
        <taxon>Pterygota</taxon>
        <taxon>Neoptera</taxon>
        <taxon>Endopterygota</taxon>
        <taxon>Diptera</taxon>
        <taxon>Nematocera</taxon>
        <taxon>Culicoidea</taxon>
        <taxon>Culicidae</taxon>
        <taxon>Anophelinae</taxon>
        <taxon>Anopheles</taxon>
    </lineage>
</organism>
<dbReference type="SUPFAM" id="SSF81296">
    <property type="entry name" value="E set domains"/>
    <property type="match status" value="1"/>
</dbReference>
<feature type="active site" evidence="8">
    <location>
        <position position="409"/>
    </location>
</feature>
<dbReference type="PIRSF" id="PIRSF000459">
    <property type="entry name" value="TGM_EBP42"/>
    <property type="match status" value="1"/>
</dbReference>
<dbReference type="InterPro" id="IPR036985">
    <property type="entry name" value="Transglutaminase-like_sf"/>
</dbReference>
<dbReference type="InterPro" id="IPR013783">
    <property type="entry name" value="Ig-like_fold"/>
</dbReference>
<dbReference type="PROSITE" id="PS00547">
    <property type="entry name" value="TRANSGLUTAMINASES"/>
    <property type="match status" value="1"/>
</dbReference>
<comment type="cofactor">
    <cofactor evidence="1">
        <name>Ca(2+)</name>
        <dbReference type="ChEBI" id="CHEBI:29108"/>
    </cofactor>
</comment>
<keyword evidence="4" id="KW-0479">Metal-binding</keyword>
<dbReference type="SMART" id="SM00460">
    <property type="entry name" value="TGc"/>
    <property type="match status" value="1"/>
</dbReference>
<dbReference type="InterPro" id="IPR002931">
    <property type="entry name" value="Transglutaminase-like"/>
</dbReference>
<evidence type="ECO:0000256" key="2">
    <source>
        <dbReference type="ARBA" id="ARBA00005968"/>
    </source>
</evidence>
<accession>A0A182R9Q6</accession>
<dbReference type="VEuPathDB" id="VectorBase:AFUN002915"/>
<name>A0A182R9Q6_ANOFN</name>
<dbReference type="PANTHER" id="PTHR11590:SF69">
    <property type="entry name" value="RE08173P"/>
    <property type="match status" value="1"/>
</dbReference>
<dbReference type="EC" id="2.3.2.13" evidence="7"/>
<evidence type="ECO:0000256" key="6">
    <source>
        <dbReference type="ARBA" id="ARBA00023315"/>
    </source>
</evidence>
<dbReference type="GO" id="GO:0003810">
    <property type="term" value="F:protein-glutamine gamma-glutamyltransferase activity"/>
    <property type="evidence" value="ECO:0007669"/>
    <property type="project" value="UniProtKB-EC"/>
</dbReference>
<dbReference type="EnsemblMetazoa" id="AFUN002915-RA">
    <property type="protein sequence ID" value="AFUN002915-PA"/>
    <property type="gene ID" value="AFUN002915"/>
</dbReference>
<dbReference type="GO" id="GO:0046872">
    <property type="term" value="F:metal ion binding"/>
    <property type="evidence" value="ECO:0007669"/>
    <property type="project" value="UniProtKB-KW"/>
</dbReference>
<feature type="domain" description="Transglutaminase-like" evidence="9">
    <location>
        <begin position="318"/>
        <end position="412"/>
    </location>
</feature>
<keyword evidence="5" id="KW-0106">Calcium</keyword>
<dbReference type="Pfam" id="PF01841">
    <property type="entry name" value="Transglut_core"/>
    <property type="match status" value="1"/>
</dbReference>
<dbReference type="Gene3D" id="3.90.260.10">
    <property type="entry name" value="Transglutaminase-like"/>
    <property type="match status" value="1"/>
</dbReference>
<dbReference type="InterPro" id="IPR036238">
    <property type="entry name" value="Transglutaminase_C_sf"/>
</dbReference>
<dbReference type="InterPro" id="IPR023608">
    <property type="entry name" value="Transglutaminase_animal"/>
</dbReference>
<reference evidence="10" key="1">
    <citation type="submission" date="2020-05" db="UniProtKB">
        <authorList>
            <consortium name="EnsemblMetazoa"/>
        </authorList>
    </citation>
    <scope>IDENTIFICATION</scope>
    <source>
        <strain evidence="10">FUMOZ</strain>
    </source>
</reference>
<feature type="active site" evidence="8">
    <location>
        <position position="326"/>
    </location>
</feature>
<dbReference type="InterPro" id="IPR038765">
    <property type="entry name" value="Papain-like_cys_pep_sf"/>
</dbReference>
<evidence type="ECO:0000313" key="10">
    <source>
        <dbReference type="EnsemblMetazoa" id="AFUN002915-PA"/>
    </source>
</evidence>
<dbReference type="SUPFAM" id="SSF54001">
    <property type="entry name" value="Cysteine proteinases"/>
    <property type="match status" value="1"/>
</dbReference>
<evidence type="ECO:0000256" key="3">
    <source>
        <dbReference type="ARBA" id="ARBA00022679"/>
    </source>
</evidence>
<evidence type="ECO:0000259" key="9">
    <source>
        <dbReference type="SMART" id="SM00460"/>
    </source>
</evidence>
<dbReference type="STRING" id="62324.A0A182R9Q6"/>
<dbReference type="VEuPathDB" id="VectorBase:AFUN2_012283"/>